<evidence type="ECO:0000313" key="1">
    <source>
        <dbReference type="EMBL" id="KAF2236700.1"/>
    </source>
</evidence>
<dbReference type="AlphaFoldDB" id="A0A6A6HGV5"/>
<evidence type="ECO:0008006" key="3">
    <source>
        <dbReference type="Google" id="ProtNLM"/>
    </source>
</evidence>
<dbReference type="EMBL" id="ML991783">
    <property type="protein sequence ID" value="KAF2236700.1"/>
    <property type="molecule type" value="Genomic_DNA"/>
</dbReference>
<organism evidence="1 2">
    <name type="scientific">Viridothelium virens</name>
    <name type="common">Speckled blister lichen</name>
    <name type="synonym">Trypethelium virens</name>
    <dbReference type="NCBI Taxonomy" id="1048519"/>
    <lineage>
        <taxon>Eukaryota</taxon>
        <taxon>Fungi</taxon>
        <taxon>Dikarya</taxon>
        <taxon>Ascomycota</taxon>
        <taxon>Pezizomycotina</taxon>
        <taxon>Dothideomycetes</taxon>
        <taxon>Dothideomycetes incertae sedis</taxon>
        <taxon>Trypetheliales</taxon>
        <taxon>Trypetheliaceae</taxon>
        <taxon>Viridothelium</taxon>
    </lineage>
</organism>
<dbReference type="SUPFAM" id="SSF54427">
    <property type="entry name" value="NTF2-like"/>
    <property type="match status" value="1"/>
</dbReference>
<name>A0A6A6HGV5_VIRVR</name>
<gene>
    <name evidence="1" type="ORF">EV356DRAFT_574638</name>
</gene>
<accession>A0A6A6HGV5</accession>
<evidence type="ECO:0000313" key="2">
    <source>
        <dbReference type="Proteomes" id="UP000800092"/>
    </source>
</evidence>
<proteinExistence type="predicted"/>
<dbReference type="Proteomes" id="UP000800092">
    <property type="component" value="Unassembled WGS sequence"/>
</dbReference>
<sequence>MGKIVSLSEAETAKRFGVSKEIKNIPQNLSAEEERNVKTVLSYMDIAYSPTHSSATAVAEFCAKGSTFDARSTFPTSHTPEEYADSHSHVMSSLKDLHIIQFDVVVAKENFVSLRYTATGSHIGGPHNGIEATKRRGQWTAAGNFILDDQGLISHWWKDWDKMQMWKGLGWVRPNNDETEFA</sequence>
<reference evidence="1" key="1">
    <citation type="journal article" date="2020" name="Stud. Mycol.">
        <title>101 Dothideomycetes genomes: a test case for predicting lifestyles and emergence of pathogens.</title>
        <authorList>
            <person name="Haridas S."/>
            <person name="Albert R."/>
            <person name="Binder M."/>
            <person name="Bloem J."/>
            <person name="Labutti K."/>
            <person name="Salamov A."/>
            <person name="Andreopoulos B."/>
            <person name="Baker S."/>
            <person name="Barry K."/>
            <person name="Bills G."/>
            <person name="Bluhm B."/>
            <person name="Cannon C."/>
            <person name="Castanera R."/>
            <person name="Culley D."/>
            <person name="Daum C."/>
            <person name="Ezra D."/>
            <person name="Gonzalez J."/>
            <person name="Henrissat B."/>
            <person name="Kuo A."/>
            <person name="Liang C."/>
            <person name="Lipzen A."/>
            <person name="Lutzoni F."/>
            <person name="Magnuson J."/>
            <person name="Mondo S."/>
            <person name="Nolan M."/>
            <person name="Ohm R."/>
            <person name="Pangilinan J."/>
            <person name="Park H.-J."/>
            <person name="Ramirez L."/>
            <person name="Alfaro M."/>
            <person name="Sun H."/>
            <person name="Tritt A."/>
            <person name="Yoshinaga Y."/>
            <person name="Zwiers L.-H."/>
            <person name="Turgeon B."/>
            <person name="Goodwin S."/>
            <person name="Spatafora J."/>
            <person name="Crous P."/>
            <person name="Grigoriev I."/>
        </authorList>
    </citation>
    <scope>NUCLEOTIDE SEQUENCE</scope>
    <source>
        <strain evidence="1">Tuck. ex Michener</strain>
    </source>
</reference>
<dbReference type="OrthoDB" id="21471at2759"/>
<keyword evidence="2" id="KW-1185">Reference proteome</keyword>
<protein>
    <recommendedName>
        <fullName evidence="3">NTF2-like protein</fullName>
    </recommendedName>
</protein>
<dbReference type="InterPro" id="IPR032710">
    <property type="entry name" value="NTF2-like_dom_sf"/>
</dbReference>
<dbReference type="Gene3D" id="3.10.450.50">
    <property type="match status" value="1"/>
</dbReference>